<keyword evidence="3" id="KW-0378">Hydrolase</keyword>
<evidence type="ECO:0000256" key="4">
    <source>
        <dbReference type="SAM" id="Phobius"/>
    </source>
</evidence>
<dbReference type="EMBL" id="JXTB01000068">
    <property type="protein sequence ID" value="PON67850.1"/>
    <property type="molecule type" value="Genomic_DNA"/>
</dbReference>
<evidence type="ECO:0000256" key="2">
    <source>
        <dbReference type="ARBA" id="ARBA00022670"/>
    </source>
</evidence>
<dbReference type="Pfam" id="PF02902">
    <property type="entry name" value="Peptidase_C48"/>
    <property type="match status" value="1"/>
</dbReference>
<evidence type="ECO:0000259" key="5">
    <source>
        <dbReference type="PROSITE" id="PS50600"/>
    </source>
</evidence>
<organism evidence="6 7">
    <name type="scientific">Parasponia andersonii</name>
    <name type="common">Sponia andersonii</name>
    <dbReference type="NCBI Taxonomy" id="3476"/>
    <lineage>
        <taxon>Eukaryota</taxon>
        <taxon>Viridiplantae</taxon>
        <taxon>Streptophyta</taxon>
        <taxon>Embryophyta</taxon>
        <taxon>Tracheophyta</taxon>
        <taxon>Spermatophyta</taxon>
        <taxon>Magnoliopsida</taxon>
        <taxon>eudicotyledons</taxon>
        <taxon>Gunneridae</taxon>
        <taxon>Pentapetalae</taxon>
        <taxon>rosids</taxon>
        <taxon>fabids</taxon>
        <taxon>Rosales</taxon>
        <taxon>Cannabaceae</taxon>
        <taxon>Parasponia</taxon>
    </lineage>
</organism>
<keyword evidence="4" id="KW-0472">Membrane</keyword>
<keyword evidence="2 6" id="KW-0645">Protease</keyword>
<evidence type="ECO:0000313" key="7">
    <source>
        <dbReference type="Proteomes" id="UP000237105"/>
    </source>
</evidence>
<dbReference type="AlphaFoldDB" id="A0A2P5D3I1"/>
<feature type="transmembrane region" description="Helical" evidence="4">
    <location>
        <begin position="26"/>
        <end position="45"/>
    </location>
</feature>
<dbReference type="GO" id="GO:0006508">
    <property type="term" value="P:proteolysis"/>
    <property type="evidence" value="ECO:0007669"/>
    <property type="project" value="UniProtKB-KW"/>
</dbReference>
<sequence length="467" mass="53448">MTTPQNSHARTISRSRRPSVALLGKWLPVAAILVPSVATGLAPILKNLTVKMRPGEVYEKICKAEEEIISIKYCISSIRQCVRGLRESDSLQNVDERLFEEFFLAALNSVYPNVDKLEQGENNSAPSDDIHKKANLEEQFNNREDGVTKVINEERDICNDGPNSVEEVEHNVEEDSDVSILVFEENNIVDDVSNHDISIDALEAVELLLGKIHVSRKSVDRVEPMTRKERLTERNFFSVDNALDEEYRLEGRNKGDSWIEQESKTYLLGAVYNEEADDGIMSTEYPLICEYQCKAVSIDSPGEHMDKNLGEILQSRMSNMNFADKSIISYLFDENLEESEILVWTGSVAVRRSHIRTLASNQLIDSRVVNAIVDLLKRYKQKQSPENIKYLWIPTTVTRLDRFRIDLQTEWSEWRDWIYIPIIFRRHWIVAVVNIQAETVYVLDNLHIPSVATGFAIVDEIVSEIIC</sequence>
<dbReference type="PROSITE" id="PS50600">
    <property type="entry name" value="ULP_PROTEASE"/>
    <property type="match status" value="1"/>
</dbReference>
<evidence type="ECO:0000256" key="1">
    <source>
        <dbReference type="ARBA" id="ARBA00005234"/>
    </source>
</evidence>
<gene>
    <name evidence="6" type="ORF">PanWU01x14_100180</name>
</gene>
<dbReference type="InterPro" id="IPR038765">
    <property type="entry name" value="Papain-like_cys_pep_sf"/>
</dbReference>
<keyword evidence="4" id="KW-0812">Transmembrane</keyword>
<dbReference type="SUPFAM" id="SSF54001">
    <property type="entry name" value="Cysteine proteinases"/>
    <property type="match status" value="1"/>
</dbReference>
<accession>A0A2P5D3I1</accession>
<proteinExistence type="inferred from homology"/>
<evidence type="ECO:0000313" key="6">
    <source>
        <dbReference type="EMBL" id="PON67850.1"/>
    </source>
</evidence>
<comment type="similarity">
    <text evidence="1">Belongs to the peptidase C48 family.</text>
</comment>
<reference evidence="7" key="1">
    <citation type="submission" date="2016-06" db="EMBL/GenBank/DDBJ databases">
        <title>Parallel loss of symbiosis genes in relatives of nitrogen-fixing non-legume Parasponia.</title>
        <authorList>
            <person name="Van Velzen R."/>
            <person name="Holmer R."/>
            <person name="Bu F."/>
            <person name="Rutten L."/>
            <person name="Van Zeijl A."/>
            <person name="Liu W."/>
            <person name="Santuari L."/>
            <person name="Cao Q."/>
            <person name="Sharma T."/>
            <person name="Shen D."/>
            <person name="Roswanjaya Y."/>
            <person name="Wardhani T."/>
            <person name="Kalhor M.S."/>
            <person name="Jansen J."/>
            <person name="Van den Hoogen J."/>
            <person name="Gungor B."/>
            <person name="Hartog M."/>
            <person name="Hontelez J."/>
            <person name="Verver J."/>
            <person name="Yang W.-C."/>
            <person name="Schijlen E."/>
            <person name="Repin R."/>
            <person name="Schilthuizen M."/>
            <person name="Schranz E."/>
            <person name="Heidstra R."/>
            <person name="Miyata K."/>
            <person name="Fedorova E."/>
            <person name="Kohlen W."/>
            <person name="Bisseling T."/>
            <person name="Smit S."/>
            <person name="Geurts R."/>
        </authorList>
    </citation>
    <scope>NUCLEOTIDE SEQUENCE [LARGE SCALE GENOMIC DNA]</scope>
    <source>
        <strain evidence="7">cv. WU1-14</strain>
    </source>
</reference>
<comment type="caution">
    <text evidence="6">The sequence shown here is derived from an EMBL/GenBank/DDBJ whole genome shotgun (WGS) entry which is preliminary data.</text>
</comment>
<dbReference type="InterPro" id="IPR003653">
    <property type="entry name" value="Peptidase_C48_C"/>
</dbReference>
<dbReference type="Gene3D" id="3.40.395.10">
    <property type="entry name" value="Adenoviral Proteinase, Chain A"/>
    <property type="match status" value="1"/>
</dbReference>
<evidence type="ECO:0000256" key="3">
    <source>
        <dbReference type="ARBA" id="ARBA00022801"/>
    </source>
</evidence>
<feature type="domain" description="Ubiquitin-like protease family profile" evidence="5">
    <location>
        <begin position="348"/>
        <end position="467"/>
    </location>
</feature>
<protein>
    <submittedName>
        <fullName evidence="6">Ulp1 protease family, C-terminal catalytic domain containing protein</fullName>
    </submittedName>
</protein>
<name>A0A2P5D3I1_PARAD</name>
<dbReference type="Proteomes" id="UP000237105">
    <property type="component" value="Unassembled WGS sequence"/>
</dbReference>
<dbReference type="GO" id="GO:0008234">
    <property type="term" value="F:cysteine-type peptidase activity"/>
    <property type="evidence" value="ECO:0007669"/>
    <property type="project" value="InterPro"/>
</dbReference>
<keyword evidence="7" id="KW-1185">Reference proteome</keyword>
<keyword evidence="4" id="KW-1133">Transmembrane helix</keyword>